<sequence length="18" mass="2097">MSHSKLHFCKFLVFAPCT</sequence>
<dbReference type="EMBL" id="LXQA010864803">
    <property type="protein sequence ID" value="MCI74636.1"/>
    <property type="molecule type" value="Genomic_DNA"/>
</dbReference>
<name>A0A392UQ93_9FABA</name>
<protein>
    <submittedName>
        <fullName evidence="1">Uncharacterized protein</fullName>
    </submittedName>
</protein>
<accession>A0A392UQ93</accession>
<comment type="caution">
    <text evidence="1">The sequence shown here is derived from an EMBL/GenBank/DDBJ whole genome shotgun (WGS) entry which is preliminary data.</text>
</comment>
<keyword evidence="2" id="KW-1185">Reference proteome</keyword>
<proteinExistence type="predicted"/>
<dbReference type="Proteomes" id="UP000265520">
    <property type="component" value="Unassembled WGS sequence"/>
</dbReference>
<evidence type="ECO:0000313" key="1">
    <source>
        <dbReference type="EMBL" id="MCI74636.1"/>
    </source>
</evidence>
<evidence type="ECO:0000313" key="2">
    <source>
        <dbReference type="Proteomes" id="UP000265520"/>
    </source>
</evidence>
<feature type="non-terminal residue" evidence="1">
    <location>
        <position position="18"/>
    </location>
</feature>
<dbReference type="AlphaFoldDB" id="A0A392UQ93"/>
<organism evidence="1 2">
    <name type="scientific">Trifolium medium</name>
    <dbReference type="NCBI Taxonomy" id="97028"/>
    <lineage>
        <taxon>Eukaryota</taxon>
        <taxon>Viridiplantae</taxon>
        <taxon>Streptophyta</taxon>
        <taxon>Embryophyta</taxon>
        <taxon>Tracheophyta</taxon>
        <taxon>Spermatophyta</taxon>
        <taxon>Magnoliopsida</taxon>
        <taxon>eudicotyledons</taxon>
        <taxon>Gunneridae</taxon>
        <taxon>Pentapetalae</taxon>
        <taxon>rosids</taxon>
        <taxon>fabids</taxon>
        <taxon>Fabales</taxon>
        <taxon>Fabaceae</taxon>
        <taxon>Papilionoideae</taxon>
        <taxon>50 kb inversion clade</taxon>
        <taxon>NPAAA clade</taxon>
        <taxon>Hologalegina</taxon>
        <taxon>IRL clade</taxon>
        <taxon>Trifolieae</taxon>
        <taxon>Trifolium</taxon>
    </lineage>
</organism>
<reference evidence="1 2" key="1">
    <citation type="journal article" date="2018" name="Front. Plant Sci.">
        <title>Red Clover (Trifolium pratense) and Zigzag Clover (T. medium) - A Picture of Genomic Similarities and Differences.</title>
        <authorList>
            <person name="Dluhosova J."/>
            <person name="Istvanek J."/>
            <person name="Nedelnik J."/>
            <person name="Repkova J."/>
        </authorList>
    </citation>
    <scope>NUCLEOTIDE SEQUENCE [LARGE SCALE GENOMIC DNA]</scope>
    <source>
        <strain evidence="2">cv. 10/8</strain>
        <tissue evidence="1">Leaf</tissue>
    </source>
</reference>